<dbReference type="InterPro" id="IPR011335">
    <property type="entry name" value="Restrct_endonuc-II-like"/>
</dbReference>
<keyword evidence="3" id="KW-0255">Endonuclease</keyword>
<keyword evidence="3" id="KW-0540">Nuclease</keyword>
<feature type="domain" description="Putative restriction endonuclease" evidence="2">
    <location>
        <begin position="31"/>
        <end position="190"/>
    </location>
</feature>
<organism evidence="3 4">
    <name type="scientific">Nonomuraea mesophila</name>
    <dbReference type="NCBI Taxonomy" id="2530382"/>
    <lineage>
        <taxon>Bacteria</taxon>
        <taxon>Bacillati</taxon>
        <taxon>Actinomycetota</taxon>
        <taxon>Actinomycetes</taxon>
        <taxon>Streptosporangiales</taxon>
        <taxon>Streptosporangiaceae</taxon>
        <taxon>Nonomuraea</taxon>
    </lineage>
</organism>
<dbReference type="SUPFAM" id="SSF52980">
    <property type="entry name" value="Restriction endonuclease-like"/>
    <property type="match status" value="1"/>
</dbReference>
<dbReference type="Proteomes" id="UP000295136">
    <property type="component" value="Unassembled WGS sequence"/>
</dbReference>
<dbReference type="PANTHER" id="PTHR35400">
    <property type="entry name" value="SLR1083 PROTEIN"/>
    <property type="match status" value="1"/>
</dbReference>
<dbReference type="CDD" id="cd06260">
    <property type="entry name" value="DUF820-like"/>
    <property type="match status" value="1"/>
</dbReference>
<dbReference type="Gene3D" id="3.90.1570.10">
    <property type="entry name" value="tt1808, chain A"/>
    <property type="match status" value="1"/>
</dbReference>
<dbReference type="PANTHER" id="PTHR35400:SF3">
    <property type="entry name" value="SLL1072 PROTEIN"/>
    <property type="match status" value="1"/>
</dbReference>
<keyword evidence="4" id="KW-1185">Reference proteome</keyword>
<keyword evidence="3" id="KW-0378">Hydrolase</keyword>
<name>A0A4R5FS69_9ACTN</name>
<evidence type="ECO:0000259" key="2">
    <source>
        <dbReference type="Pfam" id="PF05685"/>
    </source>
</evidence>
<proteinExistence type="predicted"/>
<dbReference type="InterPro" id="IPR012296">
    <property type="entry name" value="Nuclease_put_TT1808"/>
</dbReference>
<feature type="region of interest" description="Disordered" evidence="1">
    <location>
        <begin position="1"/>
        <end position="24"/>
    </location>
</feature>
<protein>
    <submittedName>
        <fullName evidence="3">Uma2 family endonuclease</fullName>
    </submittedName>
</protein>
<evidence type="ECO:0000313" key="3">
    <source>
        <dbReference type="EMBL" id="TDE55734.1"/>
    </source>
</evidence>
<dbReference type="EMBL" id="SMLD01000028">
    <property type="protein sequence ID" value="TDE55734.1"/>
    <property type="molecule type" value="Genomic_DNA"/>
</dbReference>
<comment type="caution">
    <text evidence="3">The sequence shown here is derived from an EMBL/GenBank/DDBJ whole genome shotgun (WGS) entry which is preliminary data.</text>
</comment>
<accession>A0A4R5FS69</accession>
<evidence type="ECO:0000256" key="1">
    <source>
        <dbReference type="SAM" id="MobiDB-lite"/>
    </source>
</evidence>
<sequence length="203" mass="21985">MATIEPKSGTAAQGPTTRRTVLPGAPPFTVDDLLEFPDDGNRYELFNGSLLVSPAPTPLHQRVITRLMITLQSAAPPELECLTTVNVGYSNENFYIPDLVVVPEEVSDGVDLMYSPGDLLLAVEVVSPSSKSVDRAAKVEAYAEAGIPLYWRVEPMEGPRIYVYELDGHSYAGPAVHKAGNLVTLSAPFSVTFDPARLMRPRG</sequence>
<dbReference type="GO" id="GO:0004519">
    <property type="term" value="F:endonuclease activity"/>
    <property type="evidence" value="ECO:0007669"/>
    <property type="project" value="UniProtKB-KW"/>
</dbReference>
<reference evidence="3 4" key="1">
    <citation type="submission" date="2019-03" db="EMBL/GenBank/DDBJ databases">
        <title>Draft genome sequences of novel Actinobacteria.</title>
        <authorList>
            <person name="Sahin N."/>
            <person name="Ay H."/>
            <person name="Saygin H."/>
        </authorList>
    </citation>
    <scope>NUCLEOTIDE SEQUENCE [LARGE SCALE GENOMIC DNA]</scope>
    <source>
        <strain evidence="3 4">6K102</strain>
    </source>
</reference>
<gene>
    <name evidence="3" type="ORF">E1295_13760</name>
</gene>
<dbReference type="Pfam" id="PF05685">
    <property type="entry name" value="Uma2"/>
    <property type="match status" value="1"/>
</dbReference>
<evidence type="ECO:0000313" key="4">
    <source>
        <dbReference type="Proteomes" id="UP000295136"/>
    </source>
</evidence>
<dbReference type="AlphaFoldDB" id="A0A4R5FS69"/>
<dbReference type="InterPro" id="IPR008538">
    <property type="entry name" value="Uma2"/>
</dbReference>
<feature type="compositionally biased region" description="Polar residues" evidence="1">
    <location>
        <begin position="10"/>
        <end position="19"/>
    </location>
</feature>